<gene>
    <name evidence="3" type="ORF">SAMN04244571_01771</name>
</gene>
<protein>
    <recommendedName>
        <fullName evidence="2">DUF551 domain-containing protein</fullName>
    </recommendedName>
</protein>
<feature type="compositionally biased region" description="Polar residues" evidence="1">
    <location>
        <begin position="1"/>
        <end position="13"/>
    </location>
</feature>
<accession>A0A1I0Z6T7</accession>
<organism evidence="3 4">
    <name type="scientific">Azotobacter beijerinckii</name>
    <dbReference type="NCBI Taxonomy" id="170623"/>
    <lineage>
        <taxon>Bacteria</taxon>
        <taxon>Pseudomonadati</taxon>
        <taxon>Pseudomonadota</taxon>
        <taxon>Gammaproteobacteria</taxon>
        <taxon>Pseudomonadales</taxon>
        <taxon>Pseudomonadaceae</taxon>
        <taxon>Azotobacter</taxon>
    </lineage>
</organism>
<sequence>MTNETTAPAQSLHDQIMRLPCTPPKDANVSQMLAYKSGHRDARHAAAELAAGYEADAQQAAPMAVPTPPAAPSISIEDMSRAAFEEAMAFGVNYDAFLRLANSVAEAIAPTPPARPVAVPDDLRAKAENFVARMRKGAEGDRAAERELEGEDADEAQACAVQAYIQEAAASMVEQLLAAAPTPPGQQGQWVPADSQIPTSVVLVWGAGGAEIAELSEDGWRCADDWYPVDGVTHWMPLPAAPGNTAAPEQGNSDEIHQIAFEIGGTEDGEYHFSATELDDFIARVASIKAPDGLREVLERASEVIAWMACRADVCPTDMRRLEESSAELRAMLAAPGDTAAPEQAEQPVKWGSAGTVGNLIAQLRTIDPAMPVYASLRVKNGVRDGVMLQGLIISYENGDGRFIVNGGPEKCVVIWTHPDDRKAEQPDVVKVPRELLERIDIAESQGDWSTLHEAVDELRALLGDDA</sequence>
<dbReference type="Proteomes" id="UP000198861">
    <property type="component" value="Unassembled WGS sequence"/>
</dbReference>
<proteinExistence type="predicted"/>
<dbReference type="Pfam" id="PF04448">
    <property type="entry name" value="DUF551"/>
    <property type="match status" value="1"/>
</dbReference>
<evidence type="ECO:0000256" key="1">
    <source>
        <dbReference type="SAM" id="MobiDB-lite"/>
    </source>
</evidence>
<reference evidence="3 4" key="1">
    <citation type="submission" date="2016-10" db="EMBL/GenBank/DDBJ databases">
        <authorList>
            <person name="Varghese N."/>
            <person name="Submissions S."/>
        </authorList>
    </citation>
    <scope>NUCLEOTIDE SEQUENCE [LARGE SCALE GENOMIC DNA]</scope>
    <source>
        <strain evidence="3 4">DSM 282</strain>
    </source>
</reference>
<name>A0A1I0Z6T7_9GAMM</name>
<evidence type="ECO:0000313" key="3">
    <source>
        <dbReference type="EMBL" id="SFB20138.1"/>
    </source>
</evidence>
<feature type="region of interest" description="Disordered" evidence="1">
    <location>
        <begin position="1"/>
        <end position="22"/>
    </location>
</feature>
<dbReference type="EMBL" id="FOKJ01000023">
    <property type="protein sequence ID" value="SFB20138.1"/>
    <property type="molecule type" value="Genomic_DNA"/>
</dbReference>
<dbReference type="InterPro" id="IPR007539">
    <property type="entry name" value="DUF551"/>
</dbReference>
<evidence type="ECO:0000259" key="2">
    <source>
        <dbReference type="Pfam" id="PF04448"/>
    </source>
</evidence>
<comment type="caution">
    <text evidence="3">The sequence shown here is derived from an EMBL/GenBank/DDBJ whole genome shotgun (WGS) entry which is preliminary data.</text>
</comment>
<keyword evidence="4" id="KW-1185">Reference proteome</keyword>
<feature type="domain" description="DUF551" evidence="2">
    <location>
        <begin position="217"/>
        <end position="242"/>
    </location>
</feature>
<dbReference type="RefSeq" id="WP_091013365.1">
    <property type="nucleotide sequence ID" value="NZ_FOKJ01000023.1"/>
</dbReference>
<evidence type="ECO:0000313" key="4">
    <source>
        <dbReference type="Proteomes" id="UP000198861"/>
    </source>
</evidence>